<evidence type="ECO:0000313" key="1">
    <source>
        <dbReference type="EMBL" id="KAF5788517.1"/>
    </source>
</evidence>
<dbReference type="PANTHER" id="PTHR31099">
    <property type="entry name" value="OS06G0165300 PROTEIN"/>
    <property type="match status" value="1"/>
</dbReference>
<keyword evidence="2" id="KW-1185">Reference proteome</keyword>
<reference evidence="1" key="2">
    <citation type="submission" date="2020-06" db="EMBL/GenBank/DDBJ databases">
        <title>Helianthus annuus Genome sequencing and assembly Release 2.</title>
        <authorList>
            <person name="Gouzy J."/>
            <person name="Langlade N."/>
            <person name="Munos S."/>
        </authorList>
    </citation>
    <scope>NUCLEOTIDE SEQUENCE</scope>
    <source>
        <tissue evidence="1">Leaves</tissue>
    </source>
</reference>
<sequence length="178" mass="20782">MVRIHHFEFACRSQEGEPTVERFRAFYQLQNNLGFYSFATHDSKKLLINPPKSYHDWKGKFFYIREEVIPITMEFRDPAPIPKEDLKIPKGVGWYEKLISLPNPAFGEHVLVAADMIDKWPSTSTNVPVLLLDGKEIDLYHRVFAAKTGVMGVRSLRVDEELWYEQIRENFMYPSASI</sequence>
<dbReference type="PANTHER" id="PTHR31099:SF49">
    <property type="entry name" value="MYOSIN HEAVY CHAIN-LIKE PROTEIN"/>
    <property type="match status" value="1"/>
</dbReference>
<dbReference type="AlphaFoldDB" id="A0A9K3I1W3"/>
<reference evidence="1" key="1">
    <citation type="journal article" date="2017" name="Nature">
        <title>The sunflower genome provides insights into oil metabolism, flowering and Asterid evolution.</title>
        <authorList>
            <person name="Badouin H."/>
            <person name="Gouzy J."/>
            <person name="Grassa C.J."/>
            <person name="Murat F."/>
            <person name="Staton S.E."/>
            <person name="Cottret L."/>
            <person name="Lelandais-Briere C."/>
            <person name="Owens G.L."/>
            <person name="Carrere S."/>
            <person name="Mayjonade B."/>
            <person name="Legrand L."/>
            <person name="Gill N."/>
            <person name="Kane N.C."/>
            <person name="Bowers J.E."/>
            <person name="Hubner S."/>
            <person name="Bellec A."/>
            <person name="Berard A."/>
            <person name="Berges H."/>
            <person name="Blanchet N."/>
            <person name="Boniface M.C."/>
            <person name="Brunel D."/>
            <person name="Catrice O."/>
            <person name="Chaidir N."/>
            <person name="Claudel C."/>
            <person name="Donnadieu C."/>
            <person name="Faraut T."/>
            <person name="Fievet G."/>
            <person name="Helmstetter N."/>
            <person name="King M."/>
            <person name="Knapp S.J."/>
            <person name="Lai Z."/>
            <person name="Le Paslier M.C."/>
            <person name="Lippi Y."/>
            <person name="Lorenzon L."/>
            <person name="Mandel J.R."/>
            <person name="Marage G."/>
            <person name="Marchand G."/>
            <person name="Marquand E."/>
            <person name="Bret-Mestries E."/>
            <person name="Morien E."/>
            <person name="Nambeesan S."/>
            <person name="Nguyen T."/>
            <person name="Pegot-Espagnet P."/>
            <person name="Pouilly N."/>
            <person name="Raftis F."/>
            <person name="Sallet E."/>
            <person name="Schiex T."/>
            <person name="Thomas J."/>
            <person name="Vandecasteele C."/>
            <person name="Vares D."/>
            <person name="Vear F."/>
            <person name="Vautrin S."/>
            <person name="Crespi M."/>
            <person name="Mangin B."/>
            <person name="Burke J.M."/>
            <person name="Salse J."/>
            <person name="Munos S."/>
            <person name="Vincourt P."/>
            <person name="Rieseberg L.H."/>
            <person name="Langlade N.B."/>
        </authorList>
    </citation>
    <scope>NUCLEOTIDE SEQUENCE</scope>
    <source>
        <tissue evidence="1">Leaves</tissue>
    </source>
</reference>
<comment type="caution">
    <text evidence="1">The sequence shown here is derived from an EMBL/GenBank/DDBJ whole genome shotgun (WGS) entry which is preliminary data.</text>
</comment>
<organism evidence="1 2">
    <name type="scientific">Helianthus annuus</name>
    <name type="common">Common sunflower</name>
    <dbReference type="NCBI Taxonomy" id="4232"/>
    <lineage>
        <taxon>Eukaryota</taxon>
        <taxon>Viridiplantae</taxon>
        <taxon>Streptophyta</taxon>
        <taxon>Embryophyta</taxon>
        <taxon>Tracheophyta</taxon>
        <taxon>Spermatophyta</taxon>
        <taxon>Magnoliopsida</taxon>
        <taxon>eudicotyledons</taxon>
        <taxon>Gunneridae</taxon>
        <taxon>Pentapetalae</taxon>
        <taxon>asterids</taxon>
        <taxon>campanulids</taxon>
        <taxon>Asterales</taxon>
        <taxon>Asteraceae</taxon>
        <taxon>Asteroideae</taxon>
        <taxon>Heliantheae alliance</taxon>
        <taxon>Heliantheae</taxon>
        <taxon>Helianthus</taxon>
    </lineage>
</organism>
<evidence type="ECO:0000313" key="2">
    <source>
        <dbReference type="Proteomes" id="UP000215914"/>
    </source>
</evidence>
<dbReference type="EMBL" id="MNCJ02000325">
    <property type="protein sequence ID" value="KAF5788517.1"/>
    <property type="molecule type" value="Genomic_DNA"/>
</dbReference>
<protein>
    <submittedName>
        <fullName evidence="1">Uncharacterized protein</fullName>
    </submittedName>
</protein>
<proteinExistence type="predicted"/>
<gene>
    <name evidence="1" type="ORF">HanXRQr2_Chr10g0464851</name>
</gene>
<name>A0A9K3I1W3_HELAN</name>
<dbReference type="Gramene" id="mRNA:HanXRQr2_Chr10g0464851">
    <property type="protein sequence ID" value="mRNA:HanXRQr2_Chr10g0464851"/>
    <property type="gene ID" value="HanXRQr2_Chr10g0464851"/>
</dbReference>
<dbReference type="Proteomes" id="UP000215914">
    <property type="component" value="Unassembled WGS sequence"/>
</dbReference>
<accession>A0A9K3I1W3</accession>